<name>A0ABU2A6H7_9BURK</name>
<dbReference type="RefSeq" id="WP_310327823.1">
    <property type="nucleotide sequence ID" value="NZ_JAVDXV010000003.1"/>
</dbReference>
<evidence type="ECO:0000256" key="2">
    <source>
        <dbReference type="ARBA" id="ARBA00022448"/>
    </source>
</evidence>
<keyword evidence="5 7" id="KW-1133">Transmembrane helix</keyword>
<keyword evidence="2" id="KW-0813">Transport</keyword>
<keyword evidence="3" id="KW-1003">Cell membrane</keyword>
<comment type="subcellular location">
    <subcellularLocation>
        <location evidence="1">Membrane</location>
        <topology evidence="1">Multi-pass membrane protein</topology>
    </subcellularLocation>
</comment>
<keyword evidence="4 7" id="KW-0812">Transmembrane</keyword>
<dbReference type="Pfam" id="PF03547">
    <property type="entry name" value="Mem_trans"/>
    <property type="match status" value="1"/>
</dbReference>
<evidence type="ECO:0000313" key="8">
    <source>
        <dbReference type="EMBL" id="MDR7332809.1"/>
    </source>
</evidence>
<dbReference type="PANTHER" id="PTHR36838:SF3">
    <property type="entry name" value="TRANSPORTER AUXIN EFFLUX CARRIER EC FAMILY"/>
    <property type="match status" value="1"/>
</dbReference>
<feature type="transmembrane region" description="Helical" evidence="7">
    <location>
        <begin position="125"/>
        <end position="145"/>
    </location>
</feature>
<keyword evidence="6 7" id="KW-0472">Membrane</keyword>
<feature type="transmembrane region" description="Helical" evidence="7">
    <location>
        <begin position="95"/>
        <end position="118"/>
    </location>
</feature>
<evidence type="ECO:0000256" key="7">
    <source>
        <dbReference type="SAM" id="Phobius"/>
    </source>
</evidence>
<feature type="transmembrane region" description="Helical" evidence="7">
    <location>
        <begin position="267"/>
        <end position="287"/>
    </location>
</feature>
<organism evidence="8 9">
    <name type="scientific">Roseateles asaccharophilus</name>
    <dbReference type="NCBI Taxonomy" id="582607"/>
    <lineage>
        <taxon>Bacteria</taxon>
        <taxon>Pseudomonadati</taxon>
        <taxon>Pseudomonadota</taxon>
        <taxon>Betaproteobacteria</taxon>
        <taxon>Burkholderiales</taxon>
        <taxon>Sphaerotilaceae</taxon>
        <taxon>Roseateles</taxon>
    </lineage>
</organism>
<keyword evidence="9" id="KW-1185">Reference proteome</keyword>
<reference evidence="8 9" key="1">
    <citation type="submission" date="2023-07" db="EMBL/GenBank/DDBJ databases">
        <title>Sorghum-associated microbial communities from plants grown in Nebraska, USA.</title>
        <authorList>
            <person name="Schachtman D."/>
        </authorList>
    </citation>
    <scope>NUCLEOTIDE SEQUENCE [LARGE SCALE GENOMIC DNA]</scope>
    <source>
        <strain evidence="8 9">BE316</strain>
    </source>
</reference>
<comment type="caution">
    <text evidence="8">The sequence shown here is derived from an EMBL/GenBank/DDBJ whole genome shotgun (WGS) entry which is preliminary data.</text>
</comment>
<feature type="transmembrane region" description="Helical" evidence="7">
    <location>
        <begin position="234"/>
        <end position="255"/>
    </location>
</feature>
<evidence type="ECO:0000256" key="6">
    <source>
        <dbReference type="ARBA" id="ARBA00023136"/>
    </source>
</evidence>
<evidence type="ECO:0000256" key="3">
    <source>
        <dbReference type="ARBA" id="ARBA00022475"/>
    </source>
</evidence>
<evidence type="ECO:0000256" key="1">
    <source>
        <dbReference type="ARBA" id="ARBA00004141"/>
    </source>
</evidence>
<gene>
    <name evidence="8" type="ORF">J2X21_001942</name>
</gene>
<evidence type="ECO:0000313" key="9">
    <source>
        <dbReference type="Proteomes" id="UP001180825"/>
    </source>
</evidence>
<evidence type="ECO:0000256" key="5">
    <source>
        <dbReference type="ARBA" id="ARBA00022989"/>
    </source>
</evidence>
<protein>
    <submittedName>
        <fullName evidence="8">Permease</fullName>
    </submittedName>
</protein>
<dbReference type="PANTHER" id="PTHR36838">
    <property type="entry name" value="AUXIN EFFLUX CARRIER FAMILY PROTEIN"/>
    <property type="match status" value="1"/>
</dbReference>
<dbReference type="InterPro" id="IPR004776">
    <property type="entry name" value="Mem_transp_PIN-like"/>
</dbReference>
<accession>A0ABU2A6H7</accession>
<proteinExistence type="predicted"/>
<evidence type="ECO:0000256" key="4">
    <source>
        <dbReference type="ARBA" id="ARBA00022692"/>
    </source>
</evidence>
<feature type="transmembrane region" description="Helical" evidence="7">
    <location>
        <begin position="299"/>
        <end position="319"/>
    </location>
</feature>
<sequence length="324" mass="33326">MLAVLATTFPFFALVLCGWLAAERGWLPDSAIPGLNGFVLFFALPCLLFRFGRDTPIFELLNPALLGVYLAAALLIVFFTVTVTLRPPVGMKDAALGALVAAFPNTGFMGVPLIVALLGSQAGGVVISTILADLFVTSSVCIALAQAGTNMRAERAAFVQALKAAGSNPLPWSIGLGALCGTLGLELWGPLNKAVAMLADAASPVALFTIGAVLSRSGRANRAAGRTTPPRHYLPVAAIKLLLHPALVFALAAAARWLGAPLSQGQVIALTLAAALPSASNVSLLAERYGADNGRIARIILASTALAFLSFSALATLLIEAAAT</sequence>
<feature type="transmembrane region" description="Helical" evidence="7">
    <location>
        <begin position="64"/>
        <end position="83"/>
    </location>
</feature>
<dbReference type="Proteomes" id="UP001180825">
    <property type="component" value="Unassembled WGS sequence"/>
</dbReference>
<feature type="transmembrane region" description="Helical" evidence="7">
    <location>
        <begin position="194"/>
        <end position="214"/>
    </location>
</feature>
<feature type="transmembrane region" description="Helical" evidence="7">
    <location>
        <begin position="32"/>
        <end position="52"/>
    </location>
</feature>
<dbReference type="EMBL" id="JAVDXV010000003">
    <property type="protein sequence ID" value="MDR7332809.1"/>
    <property type="molecule type" value="Genomic_DNA"/>
</dbReference>